<dbReference type="Pfam" id="PF00350">
    <property type="entry name" value="Dynamin_N"/>
    <property type="match status" value="1"/>
</dbReference>
<dbReference type="PRINTS" id="PR00195">
    <property type="entry name" value="DYNAMIN"/>
</dbReference>
<protein>
    <submittedName>
        <fullName evidence="6">P-loop containing nucleoside triphosphate hydrolase protein</fullName>
    </submittedName>
</protein>
<keyword evidence="7" id="KW-1185">Reference proteome</keyword>
<keyword evidence="6" id="KW-0378">Hydrolase</keyword>
<dbReference type="InterPro" id="IPR027417">
    <property type="entry name" value="P-loop_NTPase"/>
</dbReference>
<evidence type="ECO:0000313" key="7">
    <source>
        <dbReference type="Proteomes" id="UP000277580"/>
    </source>
</evidence>
<dbReference type="Pfam" id="PF01031">
    <property type="entry name" value="Dynamin_M"/>
    <property type="match status" value="1"/>
</dbReference>
<dbReference type="FunFam" id="3.40.50.300:FF:001425">
    <property type="entry name" value="Dynamin GTPase, putative"/>
    <property type="match status" value="1"/>
</dbReference>
<evidence type="ECO:0000256" key="3">
    <source>
        <dbReference type="SAM" id="MobiDB-lite"/>
    </source>
</evidence>
<dbReference type="InterPro" id="IPR045063">
    <property type="entry name" value="Dynamin_N"/>
</dbReference>
<dbReference type="SUPFAM" id="SSF52540">
    <property type="entry name" value="P-loop containing nucleoside triphosphate hydrolases"/>
    <property type="match status" value="1"/>
</dbReference>
<dbReference type="GO" id="GO:0005525">
    <property type="term" value="F:GTP binding"/>
    <property type="evidence" value="ECO:0007669"/>
    <property type="project" value="InterPro"/>
</dbReference>
<dbReference type="GO" id="GO:0048312">
    <property type="term" value="P:intracellular distribution of mitochondria"/>
    <property type="evidence" value="ECO:0007669"/>
    <property type="project" value="TreeGrafter"/>
</dbReference>
<evidence type="ECO:0000259" key="4">
    <source>
        <dbReference type="PROSITE" id="PS51388"/>
    </source>
</evidence>
<dbReference type="GO" id="GO:0005874">
    <property type="term" value="C:microtubule"/>
    <property type="evidence" value="ECO:0007669"/>
    <property type="project" value="TreeGrafter"/>
</dbReference>
<evidence type="ECO:0000256" key="2">
    <source>
        <dbReference type="ARBA" id="ARBA00023134"/>
    </source>
</evidence>
<dbReference type="PROSITE" id="PS51718">
    <property type="entry name" value="G_DYNAMIN_2"/>
    <property type="match status" value="1"/>
</dbReference>
<dbReference type="STRING" id="1392247.A0A3N4KDV2"/>
<dbReference type="PROSITE" id="PS51388">
    <property type="entry name" value="GED"/>
    <property type="match status" value="1"/>
</dbReference>
<dbReference type="PANTHER" id="PTHR11566">
    <property type="entry name" value="DYNAMIN"/>
    <property type="match status" value="1"/>
</dbReference>
<sequence>MKPAIKISEDVVPPTEKLENADLARLLDIIDKLREFGVSEDISLPQIVVVGDQSSGKSSLLEALTGIRFPIASTLCTRFATQISFRKSPDSKITVTIIPAKSSDAARKAELRAFSDTVVELTPERFSEIMEKAGDLMGLPKAGETVGVDDAEKRFSDDVLRIELCGPSRSHFSVVDVPGLFQSATMYQNEKDLEMVENLAKSYIEDERTIILAVASSLNETANQKVFRLASAAGADPEGVRTVGVLTKPDAIQPGDEGRVIDTALNKVTVLHHGWFIVRNRSTDEVKRNISNAERLENEANLFKKDPWRTLPRDRVGVPALEKFLQRLLFDHVRKEFPKMVQEIDAMMEDCERELGALGQRRETSDEQRGVLIGIATDFQISARNAMMGLYEMDSLEQKSLRVRMHIQNLNAEFSDTVWRSGHTKSFDGGSSPPSSGPSPVPSAGLNDMAKDDSKTIYEWIRKAYRESRGPELPGMVNPGVVQLLFRMQTGKWERLAREHIIRVRAQIERFVADLLRLKCPDDSLRHNIWMKMRALFAAVYKKADRELQMILQDEREGILITYNHYYSDNLDRARKGRIAATIRRAQGDNGANALGVALGVLENIDPEEQAVAEIYDVLHAYYKVARKRFVDCVALQVVERHYLGAKGPVRVFSPAYVGRLSPEELNAVGGEDQVVIEKRKRLEAKLERLQGAQEISSSYW</sequence>
<dbReference type="PANTHER" id="PTHR11566:SF21">
    <property type="entry name" value="DYNAMIN RELATED PROTEIN 1, ISOFORM A"/>
    <property type="match status" value="1"/>
</dbReference>
<dbReference type="InterPro" id="IPR030381">
    <property type="entry name" value="G_DYNAMIN_dom"/>
</dbReference>
<evidence type="ECO:0000313" key="6">
    <source>
        <dbReference type="EMBL" id="RPB08693.1"/>
    </source>
</evidence>
<dbReference type="EMBL" id="ML119160">
    <property type="protein sequence ID" value="RPB08693.1"/>
    <property type="molecule type" value="Genomic_DNA"/>
</dbReference>
<feature type="domain" description="GED" evidence="4">
    <location>
        <begin position="612"/>
        <end position="701"/>
    </location>
</feature>
<dbReference type="GO" id="GO:0005739">
    <property type="term" value="C:mitochondrion"/>
    <property type="evidence" value="ECO:0007669"/>
    <property type="project" value="TreeGrafter"/>
</dbReference>
<dbReference type="AlphaFoldDB" id="A0A3N4KDV2"/>
<dbReference type="GO" id="GO:0003924">
    <property type="term" value="F:GTPase activity"/>
    <property type="evidence" value="ECO:0007669"/>
    <property type="project" value="InterPro"/>
</dbReference>
<dbReference type="CDD" id="cd08771">
    <property type="entry name" value="DLP_1"/>
    <property type="match status" value="1"/>
</dbReference>
<proteinExistence type="predicted"/>
<dbReference type="GO" id="GO:0016020">
    <property type="term" value="C:membrane"/>
    <property type="evidence" value="ECO:0007669"/>
    <property type="project" value="TreeGrafter"/>
</dbReference>
<organism evidence="6 7">
    <name type="scientific">Morchella conica CCBAS932</name>
    <dbReference type="NCBI Taxonomy" id="1392247"/>
    <lineage>
        <taxon>Eukaryota</taxon>
        <taxon>Fungi</taxon>
        <taxon>Dikarya</taxon>
        <taxon>Ascomycota</taxon>
        <taxon>Pezizomycotina</taxon>
        <taxon>Pezizomycetes</taxon>
        <taxon>Pezizales</taxon>
        <taxon>Morchellaceae</taxon>
        <taxon>Morchella</taxon>
    </lineage>
</organism>
<name>A0A3N4KDV2_9PEZI</name>
<dbReference type="Proteomes" id="UP000277580">
    <property type="component" value="Unassembled WGS sequence"/>
</dbReference>
<evidence type="ECO:0000259" key="5">
    <source>
        <dbReference type="PROSITE" id="PS51718"/>
    </source>
</evidence>
<reference evidence="6 7" key="1">
    <citation type="journal article" date="2018" name="Nat. Ecol. Evol.">
        <title>Pezizomycetes genomes reveal the molecular basis of ectomycorrhizal truffle lifestyle.</title>
        <authorList>
            <person name="Murat C."/>
            <person name="Payen T."/>
            <person name="Noel B."/>
            <person name="Kuo A."/>
            <person name="Morin E."/>
            <person name="Chen J."/>
            <person name="Kohler A."/>
            <person name="Krizsan K."/>
            <person name="Balestrini R."/>
            <person name="Da Silva C."/>
            <person name="Montanini B."/>
            <person name="Hainaut M."/>
            <person name="Levati E."/>
            <person name="Barry K.W."/>
            <person name="Belfiori B."/>
            <person name="Cichocki N."/>
            <person name="Clum A."/>
            <person name="Dockter R.B."/>
            <person name="Fauchery L."/>
            <person name="Guy J."/>
            <person name="Iotti M."/>
            <person name="Le Tacon F."/>
            <person name="Lindquist E.A."/>
            <person name="Lipzen A."/>
            <person name="Malagnac F."/>
            <person name="Mello A."/>
            <person name="Molinier V."/>
            <person name="Miyauchi S."/>
            <person name="Poulain J."/>
            <person name="Riccioni C."/>
            <person name="Rubini A."/>
            <person name="Sitrit Y."/>
            <person name="Splivallo R."/>
            <person name="Traeger S."/>
            <person name="Wang M."/>
            <person name="Zifcakova L."/>
            <person name="Wipf D."/>
            <person name="Zambonelli A."/>
            <person name="Paolocci F."/>
            <person name="Nowrousian M."/>
            <person name="Ottonello S."/>
            <person name="Baldrian P."/>
            <person name="Spatafora J.W."/>
            <person name="Henrissat B."/>
            <person name="Nagy L.G."/>
            <person name="Aury J.M."/>
            <person name="Wincker P."/>
            <person name="Grigoriev I.V."/>
            <person name="Bonfante P."/>
            <person name="Martin F.M."/>
        </authorList>
    </citation>
    <scope>NUCLEOTIDE SEQUENCE [LARGE SCALE GENOMIC DNA]</scope>
    <source>
        <strain evidence="6 7">CCBAS932</strain>
    </source>
</reference>
<dbReference type="InterPro" id="IPR020850">
    <property type="entry name" value="GED_dom"/>
</dbReference>
<keyword evidence="1" id="KW-0547">Nucleotide-binding</keyword>
<dbReference type="Gene3D" id="1.20.120.1240">
    <property type="entry name" value="Dynamin, middle domain"/>
    <property type="match status" value="1"/>
</dbReference>
<dbReference type="InterPro" id="IPR001401">
    <property type="entry name" value="Dynamin_GTPase"/>
</dbReference>
<feature type="region of interest" description="Disordered" evidence="3">
    <location>
        <begin position="423"/>
        <end position="449"/>
    </location>
</feature>
<dbReference type="InterPro" id="IPR000375">
    <property type="entry name" value="Dynamin_stalk"/>
</dbReference>
<dbReference type="GO" id="GO:0000266">
    <property type="term" value="P:mitochondrial fission"/>
    <property type="evidence" value="ECO:0007669"/>
    <property type="project" value="TreeGrafter"/>
</dbReference>
<dbReference type="GO" id="GO:0008017">
    <property type="term" value="F:microtubule binding"/>
    <property type="evidence" value="ECO:0007669"/>
    <property type="project" value="TreeGrafter"/>
</dbReference>
<dbReference type="InParanoid" id="A0A3N4KDV2"/>
<dbReference type="Gene3D" id="3.40.50.300">
    <property type="entry name" value="P-loop containing nucleotide triphosphate hydrolases"/>
    <property type="match status" value="1"/>
</dbReference>
<dbReference type="InterPro" id="IPR022812">
    <property type="entry name" value="Dynamin"/>
</dbReference>
<accession>A0A3N4KDV2</accession>
<evidence type="ECO:0000256" key="1">
    <source>
        <dbReference type="ARBA" id="ARBA00022741"/>
    </source>
</evidence>
<dbReference type="OrthoDB" id="415706at2759"/>
<feature type="domain" description="Dynamin-type G" evidence="5">
    <location>
        <begin position="41"/>
        <end position="338"/>
    </location>
</feature>
<dbReference type="SMART" id="SM00053">
    <property type="entry name" value="DYNc"/>
    <property type="match status" value="1"/>
</dbReference>
<gene>
    <name evidence="6" type="ORF">P167DRAFT_555263</name>
</gene>
<keyword evidence="2" id="KW-0342">GTP-binding</keyword>
<dbReference type="GO" id="GO:0016559">
    <property type="term" value="P:peroxisome fission"/>
    <property type="evidence" value="ECO:0007669"/>
    <property type="project" value="TreeGrafter"/>
</dbReference>
<dbReference type="GO" id="GO:0006897">
    <property type="term" value="P:endocytosis"/>
    <property type="evidence" value="ECO:0007669"/>
    <property type="project" value="TreeGrafter"/>
</dbReference>